<evidence type="ECO:0000259" key="3">
    <source>
        <dbReference type="SMART" id="SM00939"/>
    </source>
</evidence>
<dbReference type="Gene3D" id="3.40.50.1820">
    <property type="entry name" value="alpha/beta hydrolase"/>
    <property type="match status" value="1"/>
</dbReference>
<name>A0A8J3ITA1_9CHLR</name>
<dbReference type="InterPro" id="IPR008979">
    <property type="entry name" value="Galactose-bd-like_sf"/>
</dbReference>
<dbReference type="InterPro" id="IPR029058">
    <property type="entry name" value="AB_hydrolase_fold"/>
</dbReference>
<dbReference type="Gene3D" id="1.10.3020.10">
    <property type="entry name" value="alpha-amino acid ester hydrolase ( Helical cap domain)"/>
    <property type="match status" value="1"/>
</dbReference>
<evidence type="ECO:0000256" key="2">
    <source>
        <dbReference type="SAM" id="MobiDB-lite"/>
    </source>
</evidence>
<evidence type="ECO:0000313" key="5">
    <source>
        <dbReference type="Proteomes" id="UP000597444"/>
    </source>
</evidence>
<gene>
    <name evidence="4" type="ORF">KSF_058540</name>
</gene>
<dbReference type="Gene3D" id="2.60.120.260">
    <property type="entry name" value="Galactose-binding domain-like"/>
    <property type="match status" value="1"/>
</dbReference>
<dbReference type="GO" id="GO:0008239">
    <property type="term" value="F:dipeptidyl-peptidase activity"/>
    <property type="evidence" value="ECO:0007669"/>
    <property type="project" value="InterPro"/>
</dbReference>
<dbReference type="EMBL" id="BNJK01000001">
    <property type="protein sequence ID" value="GHO95806.1"/>
    <property type="molecule type" value="Genomic_DNA"/>
</dbReference>
<reference evidence="4" key="1">
    <citation type="submission" date="2020-10" db="EMBL/GenBank/DDBJ databases">
        <title>Taxonomic study of unclassified bacteria belonging to the class Ktedonobacteria.</title>
        <authorList>
            <person name="Yabe S."/>
            <person name="Wang C.M."/>
            <person name="Zheng Y."/>
            <person name="Sakai Y."/>
            <person name="Cavaletti L."/>
            <person name="Monciardini P."/>
            <person name="Donadio S."/>
        </authorList>
    </citation>
    <scope>NUCLEOTIDE SEQUENCE</scope>
    <source>
        <strain evidence="4">ID150040</strain>
    </source>
</reference>
<dbReference type="InterPro" id="IPR000383">
    <property type="entry name" value="Xaa-Pro-like_dom"/>
</dbReference>
<dbReference type="SMART" id="SM00939">
    <property type="entry name" value="PepX_C"/>
    <property type="match status" value="1"/>
</dbReference>
<dbReference type="PANTHER" id="PTHR43056">
    <property type="entry name" value="PEPTIDASE S9 PROLYL OLIGOPEPTIDASE"/>
    <property type="match status" value="1"/>
</dbReference>
<dbReference type="Pfam" id="PF08530">
    <property type="entry name" value="PepX_C"/>
    <property type="match status" value="1"/>
</dbReference>
<dbReference type="Pfam" id="PF02129">
    <property type="entry name" value="Peptidase_S15"/>
    <property type="match status" value="1"/>
</dbReference>
<dbReference type="NCBIfam" id="TIGR00976">
    <property type="entry name" value="CocE_NonD"/>
    <property type="match status" value="1"/>
</dbReference>
<dbReference type="AlphaFoldDB" id="A0A8J3ITA1"/>
<dbReference type="InterPro" id="IPR050585">
    <property type="entry name" value="Xaa-Pro_dipeptidyl-ppase/CocE"/>
</dbReference>
<organism evidence="4 5">
    <name type="scientific">Reticulibacter mediterranei</name>
    <dbReference type="NCBI Taxonomy" id="2778369"/>
    <lineage>
        <taxon>Bacteria</taxon>
        <taxon>Bacillati</taxon>
        <taxon>Chloroflexota</taxon>
        <taxon>Ktedonobacteria</taxon>
        <taxon>Ktedonobacterales</taxon>
        <taxon>Reticulibacteraceae</taxon>
        <taxon>Reticulibacter</taxon>
    </lineage>
</organism>
<dbReference type="RefSeq" id="WP_220206463.1">
    <property type="nucleotide sequence ID" value="NZ_BNJK01000001.1"/>
</dbReference>
<dbReference type="InterPro" id="IPR005674">
    <property type="entry name" value="CocE/Ser_esterase"/>
</dbReference>
<dbReference type="InterPro" id="IPR013736">
    <property type="entry name" value="Xaa-Pro_dipept_C"/>
</dbReference>
<protein>
    <submittedName>
        <fullName evidence="4">Hydrolase</fullName>
    </submittedName>
</protein>
<dbReference type="SUPFAM" id="SSF49785">
    <property type="entry name" value="Galactose-binding domain-like"/>
    <property type="match status" value="1"/>
</dbReference>
<keyword evidence="5" id="KW-1185">Reference proteome</keyword>
<comment type="caution">
    <text evidence="4">The sequence shown here is derived from an EMBL/GenBank/DDBJ whole genome shotgun (WGS) entry which is preliminary data.</text>
</comment>
<sequence>MTNLRELQILFDQRVPMRDGITLSADVYLPAGELESIGQRPVIVTRTPYMKAKVGIYEAARYFVRYGYIFVAMDVRGRGDSEGVFVPYFNEGLDGYDAIEWCASQPWSDGNVGTIGASYEGRIQWLTAVEQPPHLKTMIVLVPPSDPFVETPTGVPSPMHLCWLHYVSGRLNQPMELVDWEQVYEHLPLVTMDQQVGRNIPRWRTEIEHAQLDDYWRPLCYQIRFEQVQVPVLHISGWYDDEQIGTPLNFAGMTANGGNPVARENQRLLMGSWGHAVNRDTKLGEVDFGSQAIIDLRGEQLSWYDRWLKQIPLKAKAPVRIFVMGENVWRDEQEWPLARTHWTNYYLHSGGRANSRFGDGSLSTSSPAADQPHDSYSYDPAQPVPFITDPTSSQIGGPDDYSALERRDDVLVYVTAPLEQAVEVTGPVRVDLYASSSAPDTDFMAMLLDVWPNGFRQRLCDGMVRARFRDGMEQPALIEPGRIYQYTIDCWNTAQVFQVGHRIALAISSSAFPKYDRNLNTGEPLGQTAAMAVAQQHIYHDAAHPSAVILPVIPRHTEGDEQIR</sequence>
<evidence type="ECO:0000256" key="1">
    <source>
        <dbReference type="ARBA" id="ARBA00022801"/>
    </source>
</evidence>
<evidence type="ECO:0000313" key="4">
    <source>
        <dbReference type="EMBL" id="GHO95806.1"/>
    </source>
</evidence>
<dbReference type="PANTHER" id="PTHR43056:SF10">
    <property type="entry name" value="COCE_NOND FAMILY, PUTATIVE (AFU_ORTHOLOGUE AFUA_7G00600)-RELATED"/>
    <property type="match status" value="1"/>
</dbReference>
<dbReference type="Proteomes" id="UP000597444">
    <property type="component" value="Unassembled WGS sequence"/>
</dbReference>
<keyword evidence="1 4" id="KW-0378">Hydrolase</keyword>
<dbReference type="SUPFAM" id="SSF53474">
    <property type="entry name" value="alpha/beta-Hydrolases"/>
    <property type="match status" value="1"/>
</dbReference>
<proteinExistence type="predicted"/>
<accession>A0A8J3ITA1</accession>
<feature type="region of interest" description="Disordered" evidence="2">
    <location>
        <begin position="358"/>
        <end position="377"/>
    </location>
</feature>
<feature type="domain" description="Xaa-Pro dipeptidyl-peptidase C-terminal" evidence="3">
    <location>
        <begin position="301"/>
        <end position="549"/>
    </location>
</feature>